<name>A0A0A9EKL7_ARUDO</name>
<reference evidence="1" key="2">
    <citation type="journal article" date="2015" name="Data Brief">
        <title>Shoot transcriptome of the giant reed, Arundo donax.</title>
        <authorList>
            <person name="Barrero R.A."/>
            <person name="Guerrero F.D."/>
            <person name="Moolhuijzen P."/>
            <person name="Goolsby J.A."/>
            <person name="Tidwell J."/>
            <person name="Bellgard S.E."/>
            <person name="Bellgard M.I."/>
        </authorList>
    </citation>
    <scope>NUCLEOTIDE SEQUENCE</scope>
    <source>
        <tissue evidence="1">Shoot tissue taken approximately 20 cm above the soil surface</tissue>
    </source>
</reference>
<sequence length="54" mass="6180">MLPCLVFGYLHFSILDFDRCASVILIMYVFISPLNKSPNQMSGHVSYMAMDTMM</sequence>
<protein>
    <submittedName>
        <fullName evidence="1">Uncharacterized protein</fullName>
    </submittedName>
</protein>
<dbReference type="AlphaFoldDB" id="A0A0A9EKL7"/>
<dbReference type="EMBL" id="GBRH01196601">
    <property type="protein sequence ID" value="JAE01295.1"/>
    <property type="molecule type" value="Transcribed_RNA"/>
</dbReference>
<proteinExistence type="predicted"/>
<organism evidence="1">
    <name type="scientific">Arundo donax</name>
    <name type="common">Giant reed</name>
    <name type="synonym">Donax arundinaceus</name>
    <dbReference type="NCBI Taxonomy" id="35708"/>
    <lineage>
        <taxon>Eukaryota</taxon>
        <taxon>Viridiplantae</taxon>
        <taxon>Streptophyta</taxon>
        <taxon>Embryophyta</taxon>
        <taxon>Tracheophyta</taxon>
        <taxon>Spermatophyta</taxon>
        <taxon>Magnoliopsida</taxon>
        <taxon>Liliopsida</taxon>
        <taxon>Poales</taxon>
        <taxon>Poaceae</taxon>
        <taxon>PACMAD clade</taxon>
        <taxon>Arundinoideae</taxon>
        <taxon>Arundineae</taxon>
        <taxon>Arundo</taxon>
    </lineage>
</organism>
<evidence type="ECO:0000313" key="1">
    <source>
        <dbReference type="EMBL" id="JAE01295.1"/>
    </source>
</evidence>
<accession>A0A0A9EKL7</accession>
<reference evidence="1" key="1">
    <citation type="submission" date="2014-09" db="EMBL/GenBank/DDBJ databases">
        <authorList>
            <person name="Magalhaes I.L.F."/>
            <person name="Oliveira U."/>
            <person name="Santos F.R."/>
            <person name="Vidigal T.H.D.A."/>
            <person name="Brescovit A.D."/>
            <person name="Santos A.J."/>
        </authorList>
    </citation>
    <scope>NUCLEOTIDE SEQUENCE</scope>
    <source>
        <tissue evidence="1">Shoot tissue taken approximately 20 cm above the soil surface</tissue>
    </source>
</reference>